<feature type="transmembrane region" description="Helical" evidence="1">
    <location>
        <begin position="7"/>
        <end position="24"/>
    </location>
</feature>
<proteinExistence type="predicted"/>
<accession>A0A1M7IBG4</accession>
<evidence type="ECO:0000313" key="2">
    <source>
        <dbReference type="EMBL" id="SHM37928.1"/>
    </source>
</evidence>
<dbReference type="RefSeq" id="WP_073198492.1">
    <property type="nucleotide sequence ID" value="NZ_FRCZ01000001.1"/>
</dbReference>
<dbReference type="Proteomes" id="UP000184184">
    <property type="component" value="Unassembled WGS sequence"/>
</dbReference>
<protein>
    <submittedName>
        <fullName evidence="2">Uncharacterized protein</fullName>
    </submittedName>
</protein>
<reference evidence="2 3" key="1">
    <citation type="submission" date="2016-11" db="EMBL/GenBank/DDBJ databases">
        <authorList>
            <person name="Jaros S."/>
            <person name="Januszkiewicz K."/>
            <person name="Wedrychowicz H."/>
        </authorList>
    </citation>
    <scope>NUCLEOTIDE SEQUENCE [LARGE SCALE GENOMIC DNA]</scope>
    <source>
        <strain evidence="2 3">CGMCC 1.10681</strain>
    </source>
</reference>
<gene>
    <name evidence="2" type="ORF">SAMN05216179_0005</name>
</gene>
<keyword evidence="1" id="KW-0472">Membrane</keyword>
<keyword evidence="1" id="KW-0812">Transmembrane</keyword>
<dbReference type="AlphaFoldDB" id="A0A1M7IBG4"/>
<dbReference type="EMBL" id="FRCZ01000001">
    <property type="protein sequence ID" value="SHM37928.1"/>
    <property type="molecule type" value="Genomic_DNA"/>
</dbReference>
<evidence type="ECO:0000256" key="1">
    <source>
        <dbReference type="SAM" id="Phobius"/>
    </source>
</evidence>
<evidence type="ECO:0000313" key="3">
    <source>
        <dbReference type="Proteomes" id="UP000184184"/>
    </source>
</evidence>
<keyword evidence="3" id="KW-1185">Reference proteome</keyword>
<name>A0A1M7IBG4_9BACI</name>
<organism evidence="2 3">
    <name type="scientific">Gracilibacillus kekensis</name>
    <dbReference type="NCBI Taxonomy" id="1027249"/>
    <lineage>
        <taxon>Bacteria</taxon>
        <taxon>Bacillati</taxon>
        <taxon>Bacillota</taxon>
        <taxon>Bacilli</taxon>
        <taxon>Bacillales</taxon>
        <taxon>Bacillaceae</taxon>
        <taxon>Gracilibacillus</taxon>
    </lineage>
</organism>
<sequence>MNYNKIRIPLLTILVLLLILDLTGIIHVPLAVILIIAVALIWWNIYIRRNISNQNKKNN</sequence>
<keyword evidence="1" id="KW-1133">Transmembrane helix</keyword>
<dbReference type="STRING" id="1027249.SAMN05216179_0005"/>
<feature type="transmembrane region" description="Helical" evidence="1">
    <location>
        <begin position="30"/>
        <end position="47"/>
    </location>
</feature>